<dbReference type="Proteomes" id="UP000405805">
    <property type="component" value="Unassembled WGS sequence"/>
</dbReference>
<dbReference type="EMBL" id="VZBP01000003">
    <property type="protein sequence ID" value="MQO08144.1"/>
    <property type="molecule type" value="Genomic_DNA"/>
</dbReference>
<dbReference type="AlphaFoldDB" id="A0AA90VBS7"/>
<comment type="caution">
    <text evidence="2">The sequence shown here is derived from an EMBL/GenBank/DDBJ whole genome shotgun (WGS) entry which is preliminary data.</text>
</comment>
<protein>
    <submittedName>
        <fullName evidence="2">Uncharacterized protein</fullName>
    </submittedName>
</protein>
<keyword evidence="1" id="KW-0175">Coiled coil</keyword>
<sequence length="77" mass="8336">MSIQDKISALEAEIAAANARITEAKAQTAAAERRAAEHSARASKNENKVLKLLSSPNFPEAEKQRILAKMRAFGSKV</sequence>
<organism evidence="2 3">
    <name type="scientific">Segatella copri</name>
    <dbReference type="NCBI Taxonomy" id="165179"/>
    <lineage>
        <taxon>Bacteria</taxon>
        <taxon>Pseudomonadati</taxon>
        <taxon>Bacteroidota</taxon>
        <taxon>Bacteroidia</taxon>
        <taxon>Bacteroidales</taxon>
        <taxon>Prevotellaceae</taxon>
        <taxon>Segatella</taxon>
    </lineage>
</organism>
<feature type="coiled-coil region" evidence="1">
    <location>
        <begin position="7"/>
        <end position="41"/>
    </location>
</feature>
<evidence type="ECO:0000313" key="3">
    <source>
        <dbReference type="Proteomes" id="UP000405805"/>
    </source>
</evidence>
<reference evidence="3" key="1">
    <citation type="submission" date="2019-09" db="EMBL/GenBank/DDBJ databases">
        <title>Distinct polysaccharide growth profiles of human intestinal Prevotella copri isolates.</title>
        <authorList>
            <person name="Fehlner-Peach H."/>
            <person name="Magnabosco C."/>
            <person name="Raghavan V."/>
            <person name="Scher J.U."/>
            <person name="Tett A."/>
            <person name="Cox L.M."/>
            <person name="Gottsegen C."/>
            <person name="Watters A."/>
            <person name="Wiltshire- Gordon J.D."/>
            <person name="Segata N."/>
            <person name="Bonneau R."/>
            <person name="Littman D.R."/>
        </authorList>
    </citation>
    <scope>NUCLEOTIDE SEQUENCE [LARGE SCALE GENOMIC DNA]</scope>
    <source>
        <strain evidence="3">iA624</strain>
    </source>
</reference>
<evidence type="ECO:0000256" key="1">
    <source>
        <dbReference type="SAM" id="Coils"/>
    </source>
</evidence>
<gene>
    <name evidence="2" type="ORF">F7D57_00105</name>
</gene>
<proteinExistence type="predicted"/>
<evidence type="ECO:0000313" key="2">
    <source>
        <dbReference type="EMBL" id="MQO08144.1"/>
    </source>
</evidence>
<dbReference type="RefSeq" id="WP_153095813.1">
    <property type="nucleotide sequence ID" value="NZ_VZBP01000003.1"/>
</dbReference>
<dbReference type="Gene3D" id="1.20.5.340">
    <property type="match status" value="1"/>
</dbReference>
<accession>A0AA90VBS7</accession>
<name>A0AA90VBS7_9BACT</name>